<reference evidence="1 2" key="1">
    <citation type="submission" date="2012-10" db="EMBL/GenBank/DDBJ databases">
        <title>Genome sequence of Vibrio Cholerae HENC-02.</title>
        <authorList>
            <person name="Eppinger M."/>
            <person name="Hasan N.A."/>
            <person name="Sengamalay N."/>
            <person name="Hine E."/>
            <person name="Su Q."/>
            <person name="Daugherty S.C."/>
            <person name="Young S."/>
            <person name="Sadzewicz L."/>
            <person name="Tallon L."/>
            <person name="Cebula T.A."/>
            <person name="Ravel J."/>
            <person name="Colwell R.R."/>
        </authorList>
    </citation>
    <scope>NUCLEOTIDE SEQUENCE [LARGE SCALE GENOMIC DNA]</scope>
    <source>
        <strain evidence="1 2">HENC-02</strain>
    </source>
</reference>
<sequence length="12" mass="1419">RSLLLFKTLSKL</sequence>
<evidence type="ECO:0000313" key="2">
    <source>
        <dbReference type="Proteomes" id="UP000008367"/>
    </source>
</evidence>
<comment type="caution">
    <text evidence="1">The sequence shown here is derived from an EMBL/GenBank/DDBJ whole genome shotgun (WGS) entry which is preliminary data.</text>
</comment>
<dbReference type="Proteomes" id="UP000008367">
    <property type="component" value="Unassembled WGS sequence"/>
</dbReference>
<dbReference type="EMBL" id="AJSR01001481">
    <property type="protein sequence ID" value="EKM30800.1"/>
    <property type="molecule type" value="Genomic_DNA"/>
</dbReference>
<proteinExistence type="predicted"/>
<name>A0A454CWN1_VIBHA</name>
<organism evidence="1 2">
    <name type="scientific">Vibrio harveyi</name>
    <name type="common">Beneckea harveyi</name>
    <dbReference type="NCBI Taxonomy" id="669"/>
    <lineage>
        <taxon>Bacteria</taxon>
        <taxon>Pseudomonadati</taxon>
        <taxon>Pseudomonadota</taxon>
        <taxon>Gammaproteobacteria</taxon>
        <taxon>Vibrionales</taxon>
        <taxon>Vibrionaceae</taxon>
        <taxon>Vibrio</taxon>
    </lineage>
</organism>
<protein>
    <submittedName>
        <fullName evidence="1">Uncharacterized protein</fullName>
    </submittedName>
</protein>
<accession>A0A454CWN1</accession>
<evidence type="ECO:0000313" key="1">
    <source>
        <dbReference type="EMBL" id="EKM30800.1"/>
    </source>
</evidence>
<gene>
    <name evidence="1" type="ORF">VCHENC02_3488</name>
</gene>
<feature type="non-terminal residue" evidence="1">
    <location>
        <position position="1"/>
    </location>
</feature>